<dbReference type="InterPro" id="IPR011009">
    <property type="entry name" value="Kinase-like_dom_sf"/>
</dbReference>
<proteinExistence type="predicted"/>
<accession>A0A6C0I685</accession>
<dbReference type="AlphaFoldDB" id="A0A6C0I685"/>
<dbReference type="Gene3D" id="3.40.50.1000">
    <property type="entry name" value="HAD superfamily/HAD-like"/>
    <property type="match status" value="1"/>
</dbReference>
<dbReference type="EMBL" id="MN740095">
    <property type="protein sequence ID" value="QHT87643.1"/>
    <property type="molecule type" value="Genomic_DNA"/>
</dbReference>
<dbReference type="InterPro" id="IPR023214">
    <property type="entry name" value="HAD_sf"/>
</dbReference>
<sequence>MKFNVIIPMAGEGSRFGYKFKPFLKLDDRMFIEHVVEPFLEFDNLIESYTFIITKEQEKNSNVSEVVKSSMVYIHEKINIHIIECKTDGPYQTVLAFTKGIELDNVIICDCDHKINIEPIITMAENEILTDVIIPIWEIKTDEQQNWGKLVIKNNKILNYYEKEIIHIHSDEKMYGMIGCYYFKTTKLLTVSNYLNISDLFKNSDLQNIHTVKINEALFFGTPKMVTDTIEKRRCYENIICDVDGVIFQHSPSSNTIFEDNNLIKNCASKIMEWKSQNKKIILMTARAKTTRKDFIELLIENGIVWDELIMGVNPGTRYVINDIKPSHIFTKQAVSINLLRNEGIDHVICNESNNNDIRIIKMFKGGSFSKTYLLELDCYKFVRKHIIKNNNTMDHYYRLKRQYEDLSRFYYYDNEMFPKVIREQDSDYDYFYDMEYLENYEQLDCFDNETQINNIIKVLDRFNKNIYCFKKQLKDSSFVYDFFNEKIYPKLLKFEIDNKVMKYLINNENVTINGKHYYGLRTIFNKLDFNNFNPSFICPIHGDLNFENILYNSITDDVKTLDMEGSRYVDSPVFDLGKLFQSLVANYEVWSKLDEVIFNSSIDNLTCNDNFFDYKNDDIIVVVDIFKTILGIDDKEKVLKLGLFYMACYFIRFIPFRSLVSENHANFAMIMAVIWFNKIYEK</sequence>
<dbReference type="SUPFAM" id="SSF56112">
    <property type="entry name" value="Protein kinase-like (PK-like)"/>
    <property type="match status" value="1"/>
</dbReference>
<dbReference type="InterPro" id="IPR029044">
    <property type="entry name" value="Nucleotide-diphossugar_trans"/>
</dbReference>
<protein>
    <submittedName>
        <fullName evidence="1">Uncharacterized protein</fullName>
    </submittedName>
</protein>
<evidence type="ECO:0000313" key="1">
    <source>
        <dbReference type="EMBL" id="QHT87643.1"/>
    </source>
</evidence>
<organism evidence="1">
    <name type="scientific">viral metagenome</name>
    <dbReference type="NCBI Taxonomy" id="1070528"/>
    <lineage>
        <taxon>unclassified sequences</taxon>
        <taxon>metagenomes</taxon>
        <taxon>organismal metagenomes</taxon>
    </lineage>
</organism>
<dbReference type="Gene3D" id="3.90.550.10">
    <property type="entry name" value="Spore Coat Polysaccharide Biosynthesis Protein SpsA, Chain A"/>
    <property type="match status" value="1"/>
</dbReference>
<name>A0A6C0I685_9ZZZZ</name>
<reference evidence="1" key="1">
    <citation type="journal article" date="2020" name="Nature">
        <title>Giant virus diversity and host interactions through global metagenomics.</title>
        <authorList>
            <person name="Schulz F."/>
            <person name="Roux S."/>
            <person name="Paez-Espino D."/>
            <person name="Jungbluth S."/>
            <person name="Walsh D.A."/>
            <person name="Denef V.J."/>
            <person name="McMahon K.D."/>
            <person name="Konstantinidis K.T."/>
            <person name="Eloe-Fadrosh E.A."/>
            <person name="Kyrpides N.C."/>
            <person name="Woyke T."/>
        </authorList>
    </citation>
    <scope>NUCLEOTIDE SEQUENCE</scope>
    <source>
        <strain evidence="1">GVMAG-M-3300023184-190</strain>
    </source>
</reference>
<dbReference type="SUPFAM" id="SSF53448">
    <property type="entry name" value="Nucleotide-diphospho-sugar transferases"/>
    <property type="match status" value="1"/>
</dbReference>